<dbReference type="InterPro" id="IPR058163">
    <property type="entry name" value="LysR-type_TF_proteobact-type"/>
</dbReference>
<organism evidence="6 7">
    <name type="scientific">Ramlibacter tataouinensis (strain ATCC BAA-407 / DSM 14655 / LMG 21543 / TTB310)</name>
    <dbReference type="NCBI Taxonomy" id="365046"/>
    <lineage>
        <taxon>Bacteria</taxon>
        <taxon>Pseudomonadati</taxon>
        <taxon>Pseudomonadota</taxon>
        <taxon>Betaproteobacteria</taxon>
        <taxon>Burkholderiales</taxon>
        <taxon>Comamonadaceae</taxon>
        <taxon>Ramlibacter</taxon>
    </lineage>
</organism>
<dbReference type="Pfam" id="PF03466">
    <property type="entry name" value="LysR_substrate"/>
    <property type="match status" value="1"/>
</dbReference>
<evidence type="ECO:0000256" key="1">
    <source>
        <dbReference type="ARBA" id="ARBA00009437"/>
    </source>
</evidence>
<dbReference type="Pfam" id="PF00126">
    <property type="entry name" value="HTH_1"/>
    <property type="match status" value="1"/>
</dbReference>
<dbReference type="InterPro" id="IPR005119">
    <property type="entry name" value="LysR_subst-bd"/>
</dbReference>
<dbReference type="FunFam" id="3.40.190.290:FF:000012">
    <property type="entry name" value="Transcriptional regulator, LysR family"/>
    <property type="match status" value="1"/>
</dbReference>
<dbReference type="SUPFAM" id="SSF53850">
    <property type="entry name" value="Periplasmic binding protein-like II"/>
    <property type="match status" value="1"/>
</dbReference>
<dbReference type="Proteomes" id="UP000008385">
    <property type="component" value="Chromosome"/>
</dbReference>
<dbReference type="EMBL" id="CP000245">
    <property type="protein sequence ID" value="AEG91437.1"/>
    <property type="molecule type" value="Genomic_DNA"/>
</dbReference>
<accession>F5Y5C7</accession>
<dbReference type="eggNOG" id="COG0583">
    <property type="taxonomic scope" value="Bacteria"/>
</dbReference>
<dbReference type="Gene3D" id="1.10.10.10">
    <property type="entry name" value="Winged helix-like DNA-binding domain superfamily/Winged helix DNA-binding domain"/>
    <property type="match status" value="1"/>
</dbReference>
<dbReference type="PRINTS" id="PR00039">
    <property type="entry name" value="HTHLYSR"/>
</dbReference>
<dbReference type="FunFam" id="1.10.10.10:FF:000001">
    <property type="entry name" value="LysR family transcriptional regulator"/>
    <property type="match status" value="1"/>
</dbReference>
<dbReference type="Gene3D" id="3.40.190.290">
    <property type="match status" value="1"/>
</dbReference>
<keyword evidence="7" id="KW-1185">Reference proteome</keyword>
<protein>
    <submittedName>
        <fullName evidence="6">Transcriptional regulator, LysR family-like protein</fullName>
    </submittedName>
</protein>
<evidence type="ECO:0000256" key="4">
    <source>
        <dbReference type="ARBA" id="ARBA00023163"/>
    </source>
</evidence>
<dbReference type="HOGENOM" id="CLU_039613_16_1_4"/>
<evidence type="ECO:0000256" key="3">
    <source>
        <dbReference type="ARBA" id="ARBA00023125"/>
    </source>
</evidence>
<dbReference type="InterPro" id="IPR036388">
    <property type="entry name" value="WH-like_DNA-bd_sf"/>
</dbReference>
<evidence type="ECO:0000256" key="2">
    <source>
        <dbReference type="ARBA" id="ARBA00023015"/>
    </source>
</evidence>
<dbReference type="STRING" id="365046.Rta_03660"/>
<evidence type="ECO:0000313" key="6">
    <source>
        <dbReference type="EMBL" id="AEG91437.1"/>
    </source>
</evidence>
<gene>
    <name evidence="6" type="ordered locus">Rta_03660</name>
</gene>
<evidence type="ECO:0000259" key="5">
    <source>
        <dbReference type="PROSITE" id="PS50931"/>
    </source>
</evidence>
<dbReference type="AlphaFoldDB" id="F5Y5C7"/>
<dbReference type="GO" id="GO:0003700">
    <property type="term" value="F:DNA-binding transcription factor activity"/>
    <property type="evidence" value="ECO:0007669"/>
    <property type="project" value="InterPro"/>
</dbReference>
<dbReference type="GO" id="GO:0006351">
    <property type="term" value="P:DNA-templated transcription"/>
    <property type="evidence" value="ECO:0007669"/>
    <property type="project" value="TreeGrafter"/>
</dbReference>
<dbReference type="InterPro" id="IPR036390">
    <property type="entry name" value="WH_DNA-bd_sf"/>
</dbReference>
<dbReference type="PROSITE" id="PS50931">
    <property type="entry name" value="HTH_LYSR"/>
    <property type="match status" value="1"/>
</dbReference>
<dbReference type="PANTHER" id="PTHR30537:SF1">
    <property type="entry name" value="HTH-TYPE TRANSCRIPTIONAL REGULATOR PGRR"/>
    <property type="match status" value="1"/>
</dbReference>
<name>F5Y5C7_RAMTT</name>
<keyword evidence="2" id="KW-0805">Transcription regulation</keyword>
<proteinExistence type="inferred from homology"/>
<dbReference type="CDD" id="cd08474">
    <property type="entry name" value="PBP2_CrgA_like_5"/>
    <property type="match status" value="1"/>
</dbReference>
<keyword evidence="4" id="KW-0804">Transcription</keyword>
<keyword evidence="3" id="KW-0238">DNA-binding</keyword>
<feature type="domain" description="HTH lysR-type" evidence="5">
    <location>
        <begin position="13"/>
        <end position="70"/>
    </location>
</feature>
<sequence length="305" mass="34042">MDEAPSTHPMPRENLNDLLAFLAVAQERSFTRAAAKLGVSQSALSHTLRALETRLGVRLLTRTTRSVSPTEAGERLMQTVAPRLEEIEAEIAAVSDLGDRPSGTIRITAIDHVIDTVLWPRLVGVLQQYPDVRVELSAEYRMVDIAAERYDIGVRYGDQVQKDMVAVRLTPDVPMTIVGSPRYFRTHKLPTRVQDLVRHNCITLRLTGGGMYAWELRDGGRDVEVRVEGQVTFNGAYQMLHAALDGYGLAFLPVDMTQPHVDAGRLVRVMDDCCPNFPGLHAYYPSRRNSSRALRLVIEAIRLKA</sequence>
<dbReference type="KEGG" id="rta:Rta_03660"/>
<reference evidence="7" key="1">
    <citation type="submission" date="2006-01" db="EMBL/GenBank/DDBJ databases">
        <title>Genome of the cyst-dividing bacterium Ramlibacter tataouinensis.</title>
        <authorList>
            <person name="Barakat M."/>
            <person name="Ortet P."/>
            <person name="De Luca G."/>
            <person name="Jourlin-Castelli C."/>
            <person name="Ansaldi M."/>
            <person name="Py B."/>
            <person name="Fichant G."/>
            <person name="Coutinho P."/>
            <person name="Voulhoux R."/>
            <person name="Bastien O."/>
            <person name="Roy S."/>
            <person name="Marechal E."/>
            <person name="Henrissat B."/>
            <person name="Quentin Y."/>
            <person name="Noirot P."/>
            <person name="Filloux A."/>
            <person name="Mejean V."/>
            <person name="DuBow M."/>
            <person name="Barras F."/>
            <person name="Heulin T."/>
        </authorList>
    </citation>
    <scope>NUCLEOTIDE SEQUENCE [LARGE SCALE GENOMIC DNA]</scope>
    <source>
        <strain evidence="7">ATCC BAA-407 / DSM 14655 / LMG 21543 / TTB310</strain>
    </source>
</reference>
<dbReference type="GO" id="GO:0043565">
    <property type="term" value="F:sequence-specific DNA binding"/>
    <property type="evidence" value="ECO:0007669"/>
    <property type="project" value="TreeGrafter"/>
</dbReference>
<reference evidence="6 7" key="2">
    <citation type="journal article" date="2011" name="PLoS ONE">
        <title>The Cyst-Dividing Bacterium Ramlibacter tataouinensis TTB310 Genome Reveals a Well-Stocked Toolbox for Adaptation to a Desert Environment.</title>
        <authorList>
            <person name="De Luca G."/>
            <person name="Barakat M."/>
            <person name="Ortet P."/>
            <person name="Fochesato S."/>
            <person name="Jourlin-Castelli C."/>
            <person name="Ansaldi M."/>
            <person name="Py B."/>
            <person name="Fichant G."/>
            <person name="Coutinho P.M."/>
            <person name="Voulhoux R."/>
            <person name="Bastien O."/>
            <person name="Marechal E."/>
            <person name="Henrissat B."/>
            <person name="Quentin Y."/>
            <person name="Noirot P."/>
            <person name="Filloux A."/>
            <person name="Mejean V."/>
            <person name="Dubow M.S."/>
            <person name="Barras F."/>
            <person name="Barbe V."/>
            <person name="Weissenbach J."/>
            <person name="Mihalcescu I."/>
            <person name="Vermeglio A."/>
            <person name="Achouak W."/>
            <person name="Heulin T."/>
        </authorList>
    </citation>
    <scope>NUCLEOTIDE SEQUENCE [LARGE SCALE GENOMIC DNA]</scope>
    <source>
        <strain evidence="7">ATCC BAA-407 / DSM 14655 / LMG 21543 / TTB310</strain>
    </source>
</reference>
<dbReference type="InterPro" id="IPR000847">
    <property type="entry name" value="LysR_HTH_N"/>
</dbReference>
<dbReference type="SUPFAM" id="SSF46785">
    <property type="entry name" value="Winged helix' DNA-binding domain"/>
    <property type="match status" value="1"/>
</dbReference>
<dbReference type="PANTHER" id="PTHR30537">
    <property type="entry name" value="HTH-TYPE TRANSCRIPTIONAL REGULATOR"/>
    <property type="match status" value="1"/>
</dbReference>
<evidence type="ECO:0000313" key="7">
    <source>
        <dbReference type="Proteomes" id="UP000008385"/>
    </source>
</evidence>
<comment type="similarity">
    <text evidence="1">Belongs to the LysR transcriptional regulatory family.</text>
</comment>
<dbReference type="PATRIC" id="fig|365046.3.peg.377"/>